<dbReference type="EMBL" id="RBNI01016650">
    <property type="protein sequence ID" value="RUP06786.1"/>
    <property type="molecule type" value="Genomic_DNA"/>
</dbReference>
<evidence type="ECO:0000256" key="1">
    <source>
        <dbReference type="ARBA" id="ARBA00022703"/>
    </source>
</evidence>
<dbReference type="Gene3D" id="3.30.710.10">
    <property type="entry name" value="Potassium Channel Kv1.1, Chain A"/>
    <property type="match status" value="1"/>
</dbReference>
<sequence length="616" mass="69981">MNAHTTPTHALLIDARAGHDARWLNDVLEPHCKNITLLAKETATRENILKGFEDLVNATEADNTAIALIFYSGFGCRQWRGVDKMFLVPYEGDKIDIGEIYKQLKQLESKTTYLLLNCCFHPDPDSTELFSPNNIERLQRSCGLQMLTSSKIGAPTWTGNYPHGKCSVFAAGICKGIANFGVNRFIDYCCKYVHGKTSGQQIPVHLAKTKLLKVGINKVVVIKDDKIITEQLVISKSIVDIKKDGKIGSPNTTVADDVLTIECSDKVTVSESRKNLTEKCLFFKTMLESGLREGTTNCVTLPAIDSETLGHVLDFVNRRPIKKVVSDPMGLYHAAEFVMLPELSKIAIERLSSIEDVSTVLSLLEKERDLYCYGESDLLYNAIFQPLYINVLSIGSLTEFSEYTLGKFFATENTISTPEYILLLCVVDWVWNRCDKHPSDEIRHETLKNIRDGKGGKINIGGKQRKKLEDLMEYINFNYMCPHQHKIAKDVFGIPERFFQGIEYNKPEPKKEVVYYFKMFYGRKDGDPRTGIIGNLSTFNFTVKQINGEVYTVRFNKTDDINELMHKLEVEHNPKQKDFILKLCGTDFNIDDESLILWNIITEHCTVVMEIDPKEW</sequence>
<dbReference type="SUPFAM" id="SSF54695">
    <property type="entry name" value="POZ domain"/>
    <property type="match status" value="1"/>
</dbReference>
<name>A0A433AVR5_9FUNG</name>
<dbReference type="InterPro" id="IPR011600">
    <property type="entry name" value="Pept_C14_caspase"/>
</dbReference>
<reference evidence="4 5" key="1">
    <citation type="journal article" date="2018" name="New Phytol.">
        <title>Phylogenomics of Endogonaceae and evolution of mycorrhizas within Mucoromycota.</title>
        <authorList>
            <person name="Chang Y."/>
            <person name="Desiro A."/>
            <person name="Na H."/>
            <person name="Sandor L."/>
            <person name="Lipzen A."/>
            <person name="Clum A."/>
            <person name="Barry K."/>
            <person name="Grigoriev I.V."/>
            <person name="Martin F.M."/>
            <person name="Stajich J.E."/>
            <person name="Smith M.E."/>
            <person name="Bonito G."/>
            <person name="Spatafora J.W."/>
        </authorList>
    </citation>
    <scope>NUCLEOTIDE SEQUENCE [LARGE SCALE GENOMIC DNA]</scope>
    <source>
        <strain evidence="4 5">GMNB39</strain>
    </source>
</reference>
<dbReference type="GO" id="GO:0004197">
    <property type="term" value="F:cysteine-type endopeptidase activity"/>
    <property type="evidence" value="ECO:0007669"/>
    <property type="project" value="InterPro"/>
</dbReference>
<evidence type="ECO:0000259" key="3">
    <source>
        <dbReference type="Pfam" id="PF00656"/>
    </source>
</evidence>
<dbReference type="Pfam" id="PF00656">
    <property type="entry name" value="Peptidase_C14"/>
    <property type="match status" value="1"/>
</dbReference>
<dbReference type="AlphaFoldDB" id="A0A433AVR5"/>
<accession>A0A433AVR5</accession>
<dbReference type="SUPFAM" id="SSF52129">
    <property type="entry name" value="Caspase-like"/>
    <property type="match status" value="1"/>
</dbReference>
<gene>
    <name evidence="4" type="ORF">BC936DRAFT_140218</name>
</gene>
<dbReference type="Proteomes" id="UP000268093">
    <property type="component" value="Unassembled WGS sequence"/>
</dbReference>
<dbReference type="CDD" id="cd18186">
    <property type="entry name" value="BTB_POZ_ZBTB_KLHL-like"/>
    <property type="match status" value="1"/>
</dbReference>
<keyword evidence="2" id="KW-0378">Hydrolase</keyword>
<comment type="caution">
    <text evidence="4">The sequence shown here is derived from an EMBL/GenBank/DDBJ whole genome shotgun (WGS) entry which is preliminary data.</text>
</comment>
<keyword evidence="2" id="KW-0645">Protease</keyword>
<dbReference type="Gene3D" id="3.40.50.1460">
    <property type="match status" value="1"/>
</dbReference>
<dbReference type="InterPro" id="IPR029030">
    <property type="entry name" value="Caspase-like_dom_sf"/>
</dbReference>
<proteinExistence type="predicted"/>
<dbReference type="InterPro" id="IPR011333">
    <property type="entry name" value="SKP1/BTB/POZ_sf"/>
</dbReference>
<organism evidence="4 5">
    <name type="scientific">Jimgerdemannia flammicorona</name>
    <dbReference type="NCBI Taxonomy" id="994334"/>
    <lineage>
        <taxon>Eukaryota</taxon>
        <taxon>Fungi</taxon>
        <taxon>Fungi incertae sedis</taxon>
        <taxon>Mucoromycota</taxon>
        <taxon>Mucoromycotina</taxon>
        <taxon>Endogonomycetes</taxon>
        <taxon>Endogonales</taxon>
        <taxon>Endogonaceae</taxon>
        <taxon>Jimgerdemannia</taxon>
    </lineage>
</organism>
<evidence type="ECO:0000256" key="2">
    <source>
        <dbReference type="ARBA" id="ARBA00022807"/>
    </source>
</evidence>
<keyword evidence="1" id="KW-0053">Apoptosis</keyword>
<protein>
    <recommendedName>
        <fullName evidence="3">Peptidase C14 caspase domain-containing protein</fullName>
    </recommendedName>
</protein>
<keyword evidence="2" id="KW-0788">Thiol protease</keyword>
<dbReference type="GO" id="GO:0006508">
    <property type="term" value="P:proteolysis"/>
    <property type="evidence" value="ECO:0007669"/>
    <property type="project" value="InterPro"/>
</dbReference>
<keyword evidence="5" id="KW-1185">Reference proteome</keyword>
<evidence type="ECO:0000313" key="4">
    <source>
        <dbReference type="EMBL" id="RUP06786.1"/>
    </source>
</evidence>
<evidence type="ECO:0000313" key="5">
    <source>
        <dbReference type="Proteomes" id="UP000268093"/>
    </source>
</evidence>
<feature type="domain" description="Peptidase C14 caspase" evidence="3">
    <location>
        <begin position="20"/>
        <end position="243"/>
    </location>
</feature>
<dbReference type="GO" id="GO:0006915">
    <property type="term" value="P:apoptotic process"/>
    <property type="evidence" value="ECO:0007669"/>
    <property type="project" value="UniProtKB-KW"/>
</dbReference>